<comment type="caution">
    <text evidence="1">The sequence shown here is derived from an EMBL/GenBank/DDBJ whole genome shotgun (WGS) entry which is preliminary data.</text>
</comment>
<evidence type="ECO:0000313" key="1">
    <source>
        <dbReference type="EMBL" id="KKT46490.1"/>
    </source>
</evidence>
<accession>A0A0G1HHU2</accession>
<dbReference type="STRING" id="1618404.UW35_C0013G0013"/>
<gene>
    <name evidence="1" type="ORF">UW35_C0013G0013</name>
</gene>
<dbReference type="EMBL" id="LCHZ01000013">
    <property type="protein sequence ID" value="KKT46490.1"/>
    <property type="molecule type" value="Genomic_DNA"/>
</dbReference>
<reference evidence="1 2" key="1">
    <citation type="journal article" date="2015" name="Nature">
        <title>rRNA introns, odd ribosomes, and small enigmatic genomes across a large radiation of phyla.</title>
        <authorList>
            <person name="Brown C.T."/>
            <person name="Hug L.A."/>
            <person name="Thomas B.C."/>
            <person name="Sharon I."/>
            <person name="Castelle C.J."/>
            <person name="Singh A."/>
            <person name="Wilkins M.J."/>
            <person name="Williams K.H."/>
            <person name="Banfield J.F."/>
        </authorList>
    </citation>
    <scope>NUCLEOTIDE SEQUENCE [LARGE SCALE GENOMIC DNA]</scope>
</reference>
<dbReference type="AlphaFoldDB" id="A0A0G1HHU2"/>
<dbReference type="Proteomes" id="UP000033861">
    <property type="component" value="Unassembled WGS sequence"/>
</dbReference>
<sequence>MKLSVVQTTEVDGEVIENIKLEVTLDPGESYPVGNAAIVACHDGVLFSHYGEKELLIQVADGRHEPMVTLNGESLKSPMRQQFRFGQIVVLVIPRRGKNEIVRQVISRIP</sequence>
<evidence type="ECO:0000313" key="2">
    <source>
        <dbReference type="Proteomes" id="UP000033861"/>
    </source>
</evidence>
<protein>
    <submittedName>
        <fullName evidence="1">Uncharacterized protein</fullName>
    </submittedName>
</protein>
<proteinExistence type="predicted"/>
<name>A0A0G1HHU2_9BACT</name>
<organism evidence="1 2">
    <name type="scientific">Candidatus Collierbacteria bacterium GW2011_GWF2_44_15</name>
    <dbReference type="NCBI Taxonomy" id="1618404"/>
    <lineage>
        <taxon>Bacteria</taxon>
        <taxon>Candidatus Collieribacteriota</taxon>
    </lineage>
</organism>